<sequence>MANNVIGLGAIAALGGCAVALQGQFMGLMAKSIGTTGGIFVNYISGAVLAIVLLAAAQGGSLKAWTEVPWYALSAGALGLVIAGSIGYTASRLGLTTAFTIIVATQFAVSVMLDHFGWLGATARPLEMTRVLGVGAIITGVWLTSK</sequence>
<dbReference type="RefSeq" id="WP_133195743.1">
    <property type="nucleotide sequence ID" value="NZ_CP038150.1"/>
</dbReference>
<reference evidence="2 3" key="1">
    <citation type="submission" date="2019-03" db="EMBL/GenBank/DDBJ databases">
        <title>Paraburkholderia sp. 7MH5, isolated from subtropical forest soil.</title>
        <authorList>
            <person name="Gao Z.-H."/>
            <person name="Qiu L.-H."/>
        </authorList>
    </citation>
    <scope>NUCLEOTIDE SEQUENCE [LARGE SCALE GENOMIC DNA]</scope>
    <source>
        <strain evidence="2 3">7MH5</strain>
    </source>
</reference>
<keyword evidence="3" id="KW-1185">Reference proteome</keyword>
<dbReference type="PANTHER" id="PTHR34821">
    <property type="entry name" value="INNER MEMBRANE PROTEIN YDCZ"/>
    <property type="match status" value="1"/>
</dbReference>
<accession>A0A4P7CZK7</accession>
<feature type="transmembrane region" description="Helical" evidence="1">
    <location>
        <begin position="68"/>
        <end position="88"/>
    </location>
</feature>
<feature type="transmembrane region" description="Helical" evidence="1">
    <location>
        <begin position="36"/>
        <end position="56"/>
    </location>
</feature>
<dbReference type="Proteomes" id="UP000295727">
    <property type="component" value="Chromosome 3"/>
</dbReference>
<dbReference type="InterPro" id="IPR006750">
    <property type="entry name" value="YdcZ"/>
</dbReference>
<dbReference type="OrthoDB" id="9097160at2"/>
<proteinExistence type="predicted"/>
<dbReference type="AlphaFoldDB" id="A0A4P7CZK7"/>
<feature type="transmembrane region" description="Helical" evidence="1">
    <location>
        <begin position="94"/>
        <end position="116"/>
    </location>
</feature>
<organism evidence="2 3">
    <name type="scientific">Paraburkholderia pallida</name>
    <dbReference type="NCBI Taxonomy" id="2547399"/>
    <lineage>
        <taxon>Bacteria</taxon>
        <taxon>Pseudomonadati</taxon>
        <taxon>Pseudomonadota</taxon>
        <taxon>Betaproteobacteria</taxon>
        <taxon>Burkholderiales</taxon>
        <taxon>Burkholderiaceae</taxon>
        <taxon>Paraburkholderia</taxon>
    </lineage>
</organism>
<dbReference type="EMBL" id="CP038150">
    <property type="protein sequence ID" value="QBR01799.1"/>
    <property type="molecule type" value="Genomic_DNA"/>
</dbReference>
<keyword evidence="1" id="KW-1133">Transmembrane helix</keyword>
<dbReference type="Pfam" id="PF04657">
    <property type="entry name" value="DMT_YdcZ"/>
    <property type="match status" value="1"/>
</dbReference>
<dbReference type="GO" id="GO:0005886">
    <property type="term" value="C:plasma membrane"/>
    <property type="evidence" value="ECO:0007669"/>
    <property type="project" value="TreeGrafter"/>
</dbReference>
<gene>
    <name evidence="2" type="ORF">E1956_32140</name>
</gene>
<evidence type="ECO:0000313" key="3">
    <source>
        <dbReference type="Proteomes" id="UP000295727"/>
    </source>
</evidence>
<dbReference type="PANTHER" id="PTHR34821:SF2">
    <property type="entry name" value="INNER MEMBRANE PROTEIN YDCZ"/>
    <property type="match status" value="1"/>
</dbReference>
<keyword evidence="1" id="KW-0472">Membrane</keyword>
<name>A0A4P7CZK7_9BURK</name>
<evidence type="ECO:0000256" key="1">
    <source>
        <dbReference type="SAM" id="Phobius"/>
    </source>
</evidence>
<evidence type="ECO:0000313" key="2">
    <source>
        <dbReference type="EMBL" id="QBR01799.1"/>
    </source>
</evidence>
<dbReference type="KEGG" id="ppai:E1956_32140"/>
<keyword evidence="1" id="KW-0812">Transmembrane</keyword>
<protein>
    <submittedName>
        <fullName evidence="2">DMT family transporter</fullName>
    </submittedName>
</protein>